<dbReference type="PROSITE" id="PS51257">
    <property type="entry name" value="PROKAR_LIPOPROTEIN"/>
    <property type="match status" value="1"/>
</dbReference>
<dbReference type="InterPro" id="IPR002372">
    <property type="entry name" value="PQQ_rpt_dom"/>
</dbReference>
<dbReference type="GO" id="GO:0043165">
    <property type="term" value="P:Gram-negative-bacterium-type cell outer membrane assembly"/>
    <property type="evidence" value="ECO:0007669"/>
    <property type="project" value="UniProtKB-UniRule"/>
</dbReference>
<dbReference type="NCBIfam" id="NF008351">
    <property type="entry name" value="PRK11138.1"/>
    <property type="match status" value="1"/>
</dbReference>
<evidence type="ECO:0000259" key="6">
    <source>
        <dbReference type="Pfam" id="PF13360"/>
    </source>
</evidence>
<dbReference type="Proteomes" id="UP001165413">
    <property type="component" value="Unassembled WGS sequence"/>
</dbReference>
<dbReference type="PANTHER" id="PTHR34512">
    <property type="entry name" value="CELL SURFACE PROTEIN"/>
    <property type="match status" value="1"/>
</dbReference>
<dbReference type="HAMAP" id="MF_00923">
    <property type="entry name" value="OM_assembly_BamB"/>
    <property type="match status" value="1"/>
</dbReference>
<evidence type="ECO:0000256" key="1">
    <source>
        <dbReference type="ARBA" id="ARBA00022729"/>
    </source>
</evidence>
<feature type="signal peptide" evidence="5">
    <location>
        <begin position="1"/>
        <end position="26"/>
    </location>
</feature>
<comment type="function">
    <text evidence="4">Part of the outer membrane protein assembly complex, which is involved in assembly and insertion of beta-barrel proteins into the outer membrane.</text>
</comment>
<accession>A0AA41X291</accession>
<dbReference type="InterPro" id="IPR011047">
    <property type="entry name" value="Quinoprotein_ADH-like_sf"/>
</dbReference>
<dbReference type="EMBL" id="JANATA010000008">
    <property type="protein sequence ID" value="MCP3428552.1"/>
    <property type="molecule type" value="Genomic_DNA"/>
</dbReference>
<keyword evidence="8" id="KW-1185">Reference proteome</keyword>
<dbReference type="GO" id="GO:0051205">
    <property type="term" value="P:protein insertion into membrane"/>
    <property type="evidence" value="ECO:0007669"/>
    <property type="project" value="UniProtKB-UniRule"/>
</dbReference>
<dbReference type="InterPro" id="IPR015943">
    <property type="entry name" value="WD40/YVTN_repeat-like_dom_sf"/>
</dbReference>
<evidence type="ECO:0000256" key="2">
    <source>
        <dbReference type="ARBA" id="ARBA00023136"/>
    </source>
</evidence>
<keyword evidence="3 4" id="KW-0998">Cell outer membrane</keyword>
<dbReference type="PANTHER" id="PTHR34512:SF30">
    <property type="entry name" value="OUTER MEMBRANE PROTEIN ASSEMBLY FACTOR BAMB"/>
    <property type="match status" value="1"/>
</dbReference>
<dbReference type="SUPFAM" id="SSF50998">
    <property type="entry name" value="Quinoprotein alcohol dehydrogenase-like"/>
    <property type="match status" value="1"/>
</dbReference>
<dbReference type="Gene3D" id="2.130.10.10">
    <property type="entry name" value="YVTN repeat-like/Quinoprotein amine dehydrogenase"/>
    <property type="match status" value="1"/>
</dbReference>
<gene>
    <name evidence="4 7" type="primary">bamB</name>
    <name evidence="7" type="ORF">NLF92_06285</name>
</gene>
<comment type="similarity">
    <text evidence="4">Belongs to the BamB family.</text>
</comment>
<keyword evidence="4" id="KW-0564">Palmitate</keyword>
<evidence type="ECO:0000256" key="3">
    <source>
        <dbReference type="ARBA" id="ARBA00023237"/>
    </source>
</evidence>
<organism evidence="7 8">
    <name type="scientific">Opacimonas viscosa</name>
    <dbReference type="NCBI Taxonomy" id="2961944"/>
    <lineage>
        <taxon>Bacteria</taxon>
        <taxon>Pseudomonadati</taxon>
        <taxon>Pseudomonadota</taxon>
        <taxon>Gammaproteobacteria</taxon>
        <taxon>Alteromonadales</taxon>
        <taxon>Alteromonadaceae</taxon>
        <taxon>Opacimonas</taxon>
    </lineage>
</organism>
<dbReference type="Pfam" id="PF13360">
    <property type="entry name" value="PQQ_2"/>
    <property type="match status" value="1"/>
</dbReference>
<name>A0AA41X291_9ALTE</name>
<dbReference type="RefSeq" id="WP_254099929.1">
    <property type="nucleotide sequence ID" value="NZ_JANATA010000008.1"/>
</dbReference>
<feature type="chain" id="PRO_5041328335" description="Outer membrane protein assembly factor BamB" evidence="5">
    <location>
        <begin position="27"/>
        <end position="408"/>
    </location>
</feature>
<reference evidence="7" key="1">
    <citation type="submission" date="2022-07" db="EMBL/GenBank/DDBJ databases">
        <title>Characterization of the Novel Bacterium Alteromonas immobilis LMIT006 and Alteromonas gregis LMIT007.</title>
        <authorList>
            <person name="Lin X."/>
        </authorList>
    </citation>
    <scope>NUCLEOTIDE SEQUENCE</scope>
    <source>
        <strain evidence="7">LMIT007</strain>
    </source>
</reference>
<keyword evidence="1 4" id="KW-0732">Signal</keyword>
<evidence type="ECO:0000256" key="5">
    <source>
        <dbReference type="SAM" id="SignalP"/>
    </source>
</evidence>
<dbReference type="InterPro" id="IPR017687">
    <property type="entry name" value="BamB"/>
</dbReference>
<comment type="subunit">
    <text evidence="4">Part of the Bam complex.</text>
</comment>
<dbReference type="InterPro" id="IPR018391">
    <property type="entry name" value="PQQ_b-propeller_rpt"/>
</dbReference>
<dbReference type="NCBIfam" id="TIGR03300">
    <property type="entry name" value="assembly_YfgL"/>
    <property type="match status" value="1"/>
</dbReference>
<keyword evidence="2 4" id="KW-0472">Membrane</keyword>
<dbReference type="GO" id="GO:0009279">
    <property type="term" value="C:cell outer membrane"/>
    <property type="evidence" value="ECO:0007669"/>
    <property type="project" value="UniProtKB-SubCell"/>
</dbReference>
<comment type="caution">
    <text evidence="7">The sequence shown here is derived from an EMBL/GenBank/DDBJ whole genome shotgun (WGS) entry which is preliminary data.</text>
</comment>
<feature type="domain" description="Pyrrolo-quinoline quinone repeat" evidence="6">
    <location>
        <begin position="110"/>
        <end position="331"/>
    </location>
</feature>
<keyword evidence="4" id="KW-0449">Lipoprotein</keyword>
<evidence type="ECO:0000313" key="8">
    <source>
        <dbReference type="Proteomes" id="UP001165413"/>
    </source>
</evidence>
<dbReference type="AlphaFoldDB" id="A0AA41X291"/>
<evidence type="ECO:0000256" key="4">
    <source>
        <dbReference type="HAMAP-Rule" id="MF_00923"/>
    </source>
</evidence>
<sequence>MSYFAIRNIVTATGLALLLSGCSSLSSVGTAVGNLFVDEEELEIRVLAPIESKVAVNVAWQTQVGSGTGEFFSGLQPAFADNKIFVADRQGKVVALDPSGKELWSTRLGGSAGWFSSGTSAKLSGGLNVGAGKVFVGTEDGRLVGLNTETGAVEFDTTVVGEILARPMIDSGMVFVNTTAGRLFALDIATGDEVWMHESDVPALSLRGISTPTVTNGGVLVGTGTGKLQVNIMETGLIAWEATVTTPSGATELERIIDVDSQPILYNGIVYVVSFNGSLAAVELRSGRVVWQREYASYRDLALVGTKLIVTTNNGNVFGLDSRNGVELWSQSSLKGRALTAPSAYKGNVIVGDKYGAVHVIDINEGGLLGRALLNDSEDAKFNAPAVVAGEQIIMQNVQGKVYALTLQ</sequence>
<protein>
    <recommendedName>
        <fullName evidence="4">Outer membrane protein assembly factor BamB</fullName>
    </recommendedName>
</protein>
<dbReference type="SMART" id="SM00564">
    <property type="entry name" value="PQQ"/>
    <property type="match status" value="7"/>
</dbReference>
<evidence type="ECO:0000313" key="7">
    <source>
        <dbReference type="EMBL" id="MCP3428552.1"/>
    </source>
</evidence>
<comment type="subcellular location">
    <subcellularLocation>
        <location evidence="4">Cell outer membrane</location>
        <topology evidence="4">Lipid-anchor</topology>
    </subcellularLocation>
</comment>
<proteinExistence type="inferred from homology"/>